<dbReference type="KEGG" id="ache:ACHE_40615S"/>
<dbReference type="Proteomes" id="UP000637239">
    <property type="component" value="Chromosome 4"/>
</dbReference>
<dbReference type="AlphaFoldDB" id="A0A7R7VNR0"/>
<feature type="region of interest" description="Disordered" evidence="1">
    <location>
        <begin position="196"/>
        <end position="234"/>
    </location>
</feature>
<dbReference type="GeneID" id="66982410"/>
<name>A0A7R7VNR0_ASPCH</name>
<dbReference type="PANTHER" id="PTHR37535:SF4">
    <property type="entry name" value="FLUG DOMAIN-CONTAINING PROTEIN"/>
    <property type="match status" value="1"/>
</dbReference>
<sequence length="319" mass="37239">MTPPPLPPANPDEHQYWTDPILREETRSRLEHFRNLRWLPPNYKPKTLEGLAVNNGTGEGTYCAHLNEDYVEYLLSEDKAIYMNFLDWMSRISCEKRLQTYDEYWRRLCQYFGLFARRPVNHHEQMRRYLEQVFPAERKISRCAKKKSTLDIDDFCVHLRHHWVHSSFFRHGSMIIQQAVIMLWSSITGARPGVLLPQRDATNNPNASQDGSFSLGPRKRKRGDSFKSDLPQQISSDDLPNTICYSDIELFYLRDPDGGRDVLCAIIEFCNLKGRPEGADRTKFFVHGDYQLAYCPIAQIVSLAFRDDTFKNELTPELI</sequence>
<dbReference type="PANTHER" id="PTHR37535">
    <property type="entry name" value="FLUG DOMAIN PROTEIN"/>
    <property type="match status" value="1"/>
</dbReference>
<dbReference type="Pfam" id="PF11917">
    <property type="entry name" value="DUF3435"/>
    <property type="match status" value="1"/>
</dbReference>
<evidence type="ECO:0000313" key="2">
    <source>
        <dbReference type="EMBL" id="BCR88051.1"/>
    </source>
</evidence>
<dbReference type="EMBL" id="AP024419">
    <property type="protein sequence ID" value="BCR88051.1"/>
    <property type="molecule type" value="Genomic_DNA"/>
</dbReference>
<dbReference type="RefSeq" id="XP_043136573.1">
    <property type="nucleotide sequence ID" value="XM_043278833.1"/>
</dbReference>
<reference evidence="2" key="1">
    <citation type="submission" date="2021-01" db="EMBL/GenBank/DDBJ databases">
        <authorList>
            <consortium name="Aspergillus chevalieri M1 genome sequencing consortium"/>
            <person name="Kazuki M."/>
            <person name="Futagami T."/>
        </authorList>
    </citation>
    <scope>NUCLEOTIDE SEQUENCE</scope>
    <source>
        <strain evidence="2">M1</strain>
    </source>
</reference>
<keyword evidence="3" id="KW-1185">Reference proteome</keyword>
<organism evidence="2 3">
    <name type="scientific">Aspergillus chevalieri</name>
    <name type="common">Eurotium chevalieri</name>
    <dbReference type="NCBI Taxonomy" id="182096"/>
    <lineage>
        <taxon>Eukaryota</taxon>
        <taxon>Fungi</taxon>
        <taxon>Dikarya</taxon>
        <taxon>Ascomycota</taxon>
        <taxon>Pezizomycotina</taxon>
        <taxon>Eurotiomycetes</taxon>
        <taxon>Eurotiomycetidae</taxon>
        <taxon>Eurotiales</taxon>
        <taxon>Aspergillaceae</taxon>
        <taxon>Aspergillus</taxon>
        <taxon>Aspergillus subgen. Aspergillus</taxon>
    </lineage>
</organism>
<reference evidence="2" key="2">
    <citation type="submission" date="2021-02" db="EMBL/GenBank/DDBJ databases">
        <title>Aspergillus chevalieri M1 genome sequence.</title>
        <authorList>
            <person name="Kadooka C."/>
            <person name="Mori K."/>
            <person name="Futagami T."/>
        </authorList>
    </citation>
    <scope>NUCLEOTIDE SEQUENCE</scope>
    <source>
        <strain evidence="2">M1</strain>
    </source>
</reference>
<evidence type="ECO:0000256" key="1">
    <source>
        <dbReference type="SAM" id="MobiDB-lite"/>
    </source>
</evidence>
<accession>A0A7R7VNR0</accession>
<protein>
    <submittedName>
        <fullName evidence="2">Uncharacterized protein</fullName>
    </submittedName>
</protein>
<dbReference type="InterPro" id="IPR021842">
    <property type="entry name" value="DUF3435"/>
</dbReference>
<evidence type="ECO:0000313" key="3">
    <source>
        <dbReference type="Proteomes" id="UP000637239"/>
    </source>
</evidence>
<proteinExistence type="predicted"/>
<gene>
    <name evidence="2" type="ORF">ACHE_40615S</name>
</gene>
<feature type="compositionally biased region" description="Polar residues" evidence="1">
    <location>
        <begin position="200"/>
        <end position="212"/>
    </location>
</feature>